<feature type="chain" id="PRO_5047421737" description="WD40 repeat domain-containing protein" evidence="3">
    <location>
        <begin position="21"/>
        <end position="321"/>
    </location>
</feature>
<keyword evidence="2" id="KW-0472">Membrane</keyword>
<feature type="transmembrane region" description="Helical" evidence="2">
    <location>
        <begin position="293"/>
        <end position="311"/>
    </location>
</feature>
<accession>A0ABW0N315</accession>
<keyword evidence="2" id="KW-1133">Transmembrane helix</keyword>
<evidence type="ECO:0008006" key="6">
    <source>
        <dbReference type="Google" id="ProtNLM"/>
    </source>
</evidence>
<sequence length="321" mass="34324">MLDRVLGLVSLVPFAIGSMAAPAAAPSSVDFEFQDPAIVESSGLVVQGGLFLTTNDSGDGGRVFVVDGTGRTVGTTSWEPEPEDVEALAPAEPGFVWVGDIGDNSAARESVTVLRVPYGRTAQEVEPASYTLVYPDHAHDAETLLAHPRTGQLFVVSKNVFGGTVYAAPRTLSESEPNRLREVADQVKGVATDGSFFPDGRHYVLRDYVDATVYTFPGHEPIDSFRLPAQRQGEGIAVDERDAVHVSTEGQFTQVRSVQLPPKLQAAMQPERPEQPATTPPSEVEGAQADEPVWPWLLLGAVGAGFVLLILRKLTRHGAAS</sequence>
<dbReference type="EMBL" id="JBHSMD010000004">
    <property type="protein sequence ID" value="MFC5494307.1"/>
    <property type="molecule type" value="Genomic_DNA"/>
</dbReference>
<keyword evidence="5" id="KW-1185">Reference proteome</keyword>
<comment type="caution">
    <text evidence="4">The sequence shown here is derived from an EMBL/GenBank/DDBJ whole genome shotgun (WGS) entry which is preliminary data.</text>
</comment>
<evidence type="ECO:0000256" key="3">
    <source>
        <dbReference type="SAM" id="SignalP"/>
    </source>
</evidence>
<dbReference type="RefSeq" id="WP_345180310.1">
    <property type="nucleotide sequence ID" value="NZ_BAABFQ010000007.1"/>
</dbReference>
<evidence type="ECO:0000256" key="2">
    <source>
        <dbReference type="SAM" id="Phobius"/>
    </source>
</evidence>
<proteinExistence type="predicted"/>
<organism evidence="4 5">
    <name type="scientific">Nocardioides caricicola</name>
    <dbReference type="NCBI Taxonomy" id="634770"/>
    <lineage>
        <taxon>Bacteria</taxon>
        <taxon>Bacillati</taxon>
        <taxon>Actinomycetota</taxon>
        <taxon>Actinomycetes</taxon>
        <taxon>Propionibacteriales</taxon>
        <taxon>Nocardioidaceae</taxon>
        <taxon>Nocardioides</taxon>
    </lineage>
</organism>
<evidence type="ECO:0000313" key="5">
    <source>
        <dbReference type="Proteomes" id="UP001595956"/>
    </source>
</evidence>
<name>A0ABW0N315_9ACTN</name>
<evidence type="ECO:0000256" key="1">
    <source>
        <dbReference type="SAM" id="MobiDB-lite"/>
    </source>
</evidence>
<gene>
    <name evidence="4" type="ORF">ACFPKY_14410</name>
</gene>
<protein>
    <recommendedName>
        <fullName evidence="6">WD40 repeat domain-containing protein</fullName>
    </recommendedName>
</protein>
<dbReference type="SUPFAM" id="SSF101898">
    <property type="entry name" value="NHL repeat"/>
    <property type="match status" value="1"/>
</dbReference>
<keyword evidence="3" id="KW-0732">Signal</keyword>
<reference evidence="5" key="1">
    <citation type="journal article" date="2019" name="Int. J. Syst. Evol. Microbiol.">
        <title>The Global Catalogue of Microorganisms (GCM) 10K type strain sequencing project: providing services to taxonomists for standard genome sequencing and annotation.</title>
        <authorList>
            <consortium name="The Broad Institute Genomics Platform"/>
            <consortium name="The Broad Institute Genome Sequencing Center for Infectious Disease"/>
            <person name="Wu L."/>
            <person name="Ma J."/>
        </authorList>
    </citation>
    <scope>NUCLEOTIDE SEQUENCE [LARGE SCALE GENOMIC DNA]</scope>
    <source>
        <strain evidence="5">KACC 13778</strain>
    </source>
</reference>
<evidence type="ECO:0000313" key="4">
    <source>
        <dbReference type="EMBL" id="MFC5494307.1"/>
    </source>
</evidence>
<feature type="region of interest" description="Disordered" evidence="1">
    <location>
        <begin position="266"/>
        <end position="286"/>
    </location>
</feature>
<dbReference type="Proteomes" id="UP001595956">
    <property type="component" value="Unassembled WGS sequence"/>
</dbReference>
<keyword evidence="2" id="KW-0812">Transmembrane</keyword>
<feature type="signal peptide" evidence="3">
    <location>
        <begin position="1"/>
        <end position="20"/>
    </location>
</feature>